<evidence type="ECO:0000313" key="3">
    <source>
        <dbReference type="Proteomes" id="UP000824469"/>
    </source>
</evidence>
<evidence type="ECO:0008006" key="4">
    <source>
        <dbReference type="Google" id="ProtNLM"/>
    </source>
</evidence>
<dbReference type="Pfam" id="PF01535">
    <property type="entry name" value="PPR"/>
    <property type="match status" value="2"/>
</dbReference>
<dbReference type="EMBL" id="JAHRHJ020000009">
    <property type="protein sequence ID" value="KAH9301696.1"/>
    <property type="molecule type" value="Genomic_DNA"/>
</dbReference>
<dbReference type="InterPro" id="IPR002885">
    <property type="entry name" value="PPR_rpt"/>
</dbReference>
<protein>
    <recommendedName>
        <fullName evidence="4">Pentatricopeptide repeat-containing protein</fullName>
    </recommendedName>
</protein>
<evidence type="ECO:0000256" key="1">
    <source>
        <dbReference type="ARBA" id="ARBA00022737"/>
    </source>
</evidence>
<proteinExistence type="predicted"/>
<keyword evidence="3" id="KW-1185">Reference proteome</keyword>
<dbReference type="Gene3D" id="1.25.40.10">
    <property type="entry name" value="Tetratricopeptide repeat domain"/>
    <property type="match status" value="1"/>
</dbReference>
<comment type="caution">
    <text evidence="2">The sequence shown here is derived from an EMBL/GenBank/DDBJ whole genome shotgun (WGS) entry which is preliminary data.</text>
</comment>
<accession>A0AA38CKV7</accession>
<reference evidence="2 3" key="1">
    <citation type="journal article" date="2021" name="Nat. Plants">
        <title>The Taxus genome provides insights into paclitaxel biosynthesis.</title>
        <authorList>
            <person name="Xiong X."/>
            <person name="Gou J."/>
            <person name="Liao Q."/>
            <person name="Li Y."/>
            <person name="Zhou Q."/>
            <person name="Bi G."/>
            <person name="Li C."/>
            <person name="Du R."/>
            <person name="Wang X."/>
            <person name="Sun T."/>
            <person name="Guo L."/>
            <person name="Liang H."/>
            <person name="Lu P."/>
            <person name="Wu Y."/>
            <person name="Zhang Z."/>
            <person name="Ro D.K."/>
            <person name="Shang Y."/>
            <person name="Huang S."/>
            <person name="Yan J."/>
        </authorList>
    </citation>
    <scope>NUCLEOTIDE SEQUENCE [LARGE SCALE GENOMIC DNA]</scope>
    <source>
        <strain evidence="2">Ta-2019</strain>
    </source>
</reference>
<dbReference type="Proteomes" id="UP000824469">
    <property type="component" value="Unassembled WGS sequence"/>
</dbReference>
<feature type="non-terminal residue" evidence="2">
    <location>
        <position position="1"/>
    </location>
</feature>
<dbReference type="InterPro" id="IPR011990">
    <property type="entry name" value="TPR-like_helical_dom_sf"/>
</dbReference>
<feature type="non-terminal residue" evidence="2">
    <location>
        <position position="49"/>
    </location>
</feature>
<evidence type="ECO:0000313" key="2">
    <source>
        <dbReference type="EMBL" id="KAH9301696.1"/>
    </source>
</evidence>
<gene>
    <name evidence="2" type="ORF">KI387_013279</name>
</gene>
<name>A0AA38CKV7_TAXCH</name>
<organism evidence="2 3">
    <name type="scientific">Taxus chinensis</name>
    <name type="common">Chinese yew</name>
    <name type="synonym">Taxus wallichiana var. chinensis</name>
    <dbReference type="NCBI Taxonomy" id="29808"/>
    <lineage>
        <taxon>Eukaryota</taxon>
        <taxon>Viridiplantae</taxon>
        <taxon>Streptophyta</taxon>
        <taxon>Embryophyta</taxon>
        <taxon>Tracheophyta</taxon>
        <taxon>Spermatophyta</taxon>
        <taxon>Pinopsida</taxon>
        <taxon>Pinidae</taxon>
        <taxon>Conifers II</taxon>
        <taxon>Cupressales</taxon>
        <taxon>Taxaceae</taxon>
        <taxon>Taxus</taxon>
    </lineage>
</organism>
<dbReference type="AlphaFoldDB" id="A0AA38CKV7"/>
<keyword evidence="1" id="KW-0677">Repeat</keyword>
<sequence>YARTGYLSEARKLLSEMQAGGLKGDVIAWTAVISAYARNARPGDALNTF</sequence>